<reference evidence="2" key="1">
    <citation type="journal article" date="2017" name="Nat. Ecol. Evol.">
        <title>Genome expansion and lineage-specific genetic innovations in the forest pathogenic fungi Armillaria.</title>
        <authorList>
            <person name="Sipos G."/>
            <person name="Prasanna A.N."/>
            <person name="Walter M.C."/>
            <person name="O'Connor E."/>
            <person name="Balint B."/>
            <person name="Krizsan K."/>
            <person name="Kiss B."/>
            <person name="Hess J."/>
            <person name="Varga T."/>
            <person name="Slot J."/>
            <person name="Riley R."/>
            <person name="Boka B."/>
            <person name="Rigling D."/>
            <person name="Barry K."/>
            <person name="Lee J."/>
            <person name="Mihaltcheva S."/>
            <person name="LaButti K."/>
            <person name="Lipzen A."/>
            <person name="Waldron R."/>
            <person name="Moloney N.M."/>
            <person name="Sperisen C."/>
            <person name="Kredics L."/>
            <person name="Vagvoelgyi C."/>
            <person name="Patrignani A."/>
            <person name="Fitzpatrick D."/>
            <person name="Nagy I."/>
            <person name="Doyle S."/>
            <person name="Anderson J.B."/>
            <person name="Grigoriev I.V."/>
            <person name="Gueldener U."/>
            <person name="Muensterkoetter M."/>
            <person name="Nagy L.G."/>
        </authorList>
    </citation>
    <scope>NUCLEOTIDE SEQUENCE [LARGE SCALE GENOMIC DNA]</scope>
    <source>
        <strain evidence="2">Ar21-2</strain>
    </source>
</reference>
<dbReference type="InParanoid" id="A0A2H3DQ56"/>
<dbReference type="EMBL" id="KZ293668">
    <property type="protein sequence ID" value="PBK89586.1"/>
    <property type="molecule type" value="Genomic_DNA"/>
</dbReference>
<keyword evidence="2" id="KW-1185">Reference proteome</keyword>
<proteinExistence type="predicted"/>
<organism evidence="1 2">
    <name type="scientific">Armillaria gallica</name>
    <name type="common">Bulbous honey fungus</name>
    <name type="synonym">Armillaria bulbosa</name>
    <dbReference type="NCBI Taxonomy" id="47427"/>
    <lineage>
        <taxon>Eukaryota</taxon>
        <taxon>Fungi</taxon>
        <taxon>Dikarya</taxon>
        <taxon>Basidiomycota</taxon>
        <taxon>Agaricomycotina</taxon>
        <taxon>Agaricomycetes</taxon>
        <taxon>Agaricomycetidae</taxon>
        <taxon>Agaricales</taxon>
        <taxon>Marasmiineae</taxon>
        <taxon>Physalacriaceae</taxon>
        <taxon>Armillaria</taxon>
    </lineage>
</organism>
<gene>
    <name evidence="1" type="ORF">ARMGADRAFT_1033131</name>
</gene>
<protein>
    <submittedName>
        <fullName evidence="1">Uncharacterized protein</fullName>
    </submittedName>
</protein>
<dbReference type="Proteomes" id="UP000217790">
    <property type="component" value="Unassembled WGS sequence"/>
</dbReference>
<name>A0A2H3DQ56_ARMGA</name>
<evidence type="ECO:0000313" key="1">
    <source>
        <dbReference type="EMBL" id="PBK89586.1"/>
    </source>
</evidence>
<sequence length="173" mass="19364">MDGIRLCSFSQFTQDSKLIFATIILDRTCKTSLECCIQDKYFRNKRQGNHEYLVAHGVEDRGGSWKLTVEEHSLTKDVAQAKDSKSQAAGRYRRGLLRSTSRQALYLNQGDSSGQKLYVNLHVNHRNVLANTGVSLARVSLRPRPLALLDPVFPIGLQIAGDVIFCLRTDIGN</sequence>
<dbReference type="AlphaFoldDB" id="A0A2H3DQ56"/>
<accession>A0A2H3DQ56</accession>
<evidence type="ECO:0000313" key="2">
    <source>
        <dbReference type="Proteomes" id="UP000217790"/>
    </source>
</evidence>